<dbReference type="OMA" id="CEWWSAS"/>
<dbReference type="SUPFAM" id="SSF49764">
    <property type="entry name" value="HSP20-like chaperones"/>
    <property type="match status" value="1"/>
</dbReference>
<dbReference type="GeneID" id="104592442"/>
<dbReference type="eggNOG" id="KOG0710">
    <property type="taxonomic scope" value="Eukaryota"/>
</dbReference>
<organism evidence="4 5">
    <name type="scientific">Nelumbo nucifera</name>
    <name type="common">Sacred lotus</name>
    <dbReference type="NCBI Taxonomy" id="4432"/>
    <lineage>
        <taxon>Eukaryota</taxon>
        <taxon>Viridiplantae</taxon>
        <taxon>Streptophyta</taxon>
        <taxon>Embryophyta</taxon>
        <taxon>Tracheophyta</taxon>
        <taxon>Spermatophyta</taxon>
        <taxon>Magnoliopsida</taxon>
        <taxon>Proteales</taxon>
        <taxon>Nelumbonaceae</taxon>
        <taxon>Nelumbo</taxon>
    </lineage>
</organism>
<evidence type="ECO:0000256" key="1">
    <source>
        <dbReference type="ARBA" id="ARBA00023016"/>
    </source>
</evidence>
<dbReference type="InterPro" id="IPR002068">
    <property type="entry name" value="A-crystallin/Hsp20_dom"/>
</dbReference>
<dbReference type="GO" id="GO:0009408">
    <property type="term" value="P:response to heat"/>
    <property type="evidence" value="ECO:0000318"/>
    <property type="project" value="GO_Central"/>
</dbReference>
<dbReference type="GO" id="GO:0009651">
    <property type="term" value="P:response to salt stress"/>
    <property type="evidence" value="ECO:0000318"/>
    <property type="project" value="GO_Central"/>
</dbReference>
<keyword evidence="4" id="KW-1185">Reference proteome</keyword>
<accession>A0A1U7ZBR8</accession>
<protein>
    <submittedName>
        <fullName evidence="5">26.5 kDa heat shock protein, mitochondrial</fullName>
    </submittedName>
</protein>
<proteinExistence type="inferred from homology"/>
<dbReference type="RefSeq" id="XP_010250119.1">
    <property type="nucleotide sequence ID" value="XM_010251817.2"/>
</dbReference>
<dbReference type="Proteomes" id="UP000189703">
    <property type="component" value="Unplaced"/>
</dbReference>
<dbReference type="PANTHER" id="PTHR46733:SF3">
    <property type="entry name" value="26.5 KDA HEAT SHOCK PROTEIN, MITOCHONDRIAL"/>
    <property type="match status" value="1"/>
</dbReference>
<reference evidence="5" key="1">
    <citation type="submission" date="2025-08" db="UniProtKB">
        <authorList>
            <consortium name="RefSeq"/>
        </authorList>
    </citation>
    <scope>IDENTIFICATION</scope>
</reference>
<dbReference type="OrthoDB" id="1431247at2759"/>
<dbReference type="GO" id="GO:0051259">
    <property type="term" value="P:protein complex oligomerization"/>
    <property type="evidence" value="ECO:0000318"/>
    <property type="project" value="GO_Central"/>
</dbReference>
<comment type="similarity">
    <text evidence="2 3">Belongs to the small heat shock protein (HSP20) family.</text>
</comment>
<dbReference type="InterPro" id="IPR044587">
    <property type="entry name" value="HSP21-like"/>
</dbReference>
<evidence type="ECO:0000256" key="3">
    <source>
        <dbReference type="RuleBase" id="RU003616"/>
    </source>
</evidence>
<dbReference type="CDD" id="cd06464">
    <property type="entry name" value="ACD_sHsps-like"/>
    <property type="match status" value="1"/>
</dbReference>
<dbReference type="InterPro" id="IPR008978">
    <property type="entry name" value="HSP20-like_chaperone"/>
</dbReference>
<evidence type="ECO:0000256" key="2">
    <source>
        <dbReference type="PROSITE-ProRule" id="PRU00285"/>
    </source>
</evidence>
<gene>
    <name evidence="5" type="primary">LOC104592442</name>
</gene>
<evidence type="ECO:0000313" key="4">
    <source>
        <dbReference type="Proteomes" id="UP000189703"/>
    </source>
</evidence>
<keyword evidence="1 5" id="KW-0346">Stress response</keyword>
<name>A0A1U7ZBR8_NELNU</name>
<dbReference type="STRING" id="4432.A0A1U7ZBR8"/>
<dbReference type="AlphaFoldDB" id="A0A1U7ZBR8"/>
<dbReference type="KEGG" id="nnu:104592442"/>
<dbReference type="Pfam" id="PF00011">
    <property type="entry name" value="HSP20"/>
    <property type="match status" value="1"/>
</dbReference>
<dbReference type="GO" id="GO:0042542">
    <property type="term" value="P:response to hydrogen peroxide"/>
    <property type="evidence" value="ECO:0000318"/>
    <property type="project" value="GO_Central"/>
</dbReference>
<dbReference type="Gene3D" id="2.60.40.790">
    <property type="match status" value="1"/>
</dbReference>
<dbReference type="PANTHER" id="PTHR46733">
    <property type="entry name" value="26.5 KDA HEAT SHOCK PROTEIN, MITOCHONDRIAL"/>
    <property type="match status" value="1"/>
</dbReference>
<dbReference type="FunCoup" id="A0A1U7ZBR8">
    <property type="interactions" value="11"/>
</dbReference>
<sequence length="223" mass="25445">MAVARLALKNLQQKFSTSALSAHLGNRAATLSKQRWDSEIMRRFSTAASEKVSDDREVAVSEGDGKKSKLFRRNQRRRNLWRNPGFPLSLNEFFPSGLENALLQASENLNRLLENLTPSRLMGRMREDDDSYKLRYEVPGLSKEDVKITIEDGFLTIKGEHQEEDVSDDDRWSSASCGYYNTSLQLPDDAKVDEIKAEMKDGLLFITIPRTGQRKDVKEVMIQ</sequence>
<dbReference type="PROSITE" id="PS01031">
    <property type="entry name" value="SHSP"/>
    <property type="match status" value="1"/>
</dbReference>
<dbReference type="GO" id="GO:0051082">
    <property type="term" value="F:unfolded protein binding"/>
    <property type="evidence" value="ECO:0000318"/>
    <property type="project" value="GO_Central"/>
</dbReference>
<dbReference type="GO" id="GO:0006457">
    <property type="term" value="P:protein folding"/>
    <property type="evidence" value="ECO:0000318"/>
    <property type="project" value="GO_Central"/>
</dbReference>
<evidence type="ECO:0000313" key="5">
    <source>
        <dbReference type="RefSeq" id="XP_010250119.1"/>
    </source>
</evidence>